<keyword evidence="4" id="KW-0238">DNA-binding</keyword>
<gene>
    <name evidence="9" type="ORF">G3T37_02110</name>
</gene>
<dbReference type="GO" id="GO:0000976">
    <property type="term" value="F:transcription cis-regulatory region binding"/>
    <property type="evidence" value="ECO:0007669"/>
    <property type="project" value="TreeGrafter"/>
</dbReference>
<name>A0A7C9PLM4_9MICO</name>
<evidence type="ECO:0000256" key="7">
    <source>
        <dbReference type="SAM" id="MobiDB-lite"/>
    </source>
</evidence>
<dbReference type="PROSITE" id="PS50110">
    <property type="entry name" value="RESPONSE_REGULATORY"/>
    <property type="match status" value="1"/>
</dbReference>
<reference evidence="9 10" key="1">
    <citation type="journal article" date="2014" name="Int. J. Syst. Evol. Microbiol.">
        <title>Description of Galbitalea soli gen. nov., sp. nov., and Frondihabitans sucicola sp. nov.</title>
        <authorList>
            <person name="Kim S.J."/>
            <person name="Lim J.M."/>
            <person name="Ahn J.H."/>
            <person name="Weon H.Y."/>
            <person name="Hamada M."/>
            <person name="Suzuki K."/>
            <person name="Ahn T.Y."/>
            <person name="Kwon S.W."/>
        </authorList>
    </citation>
    <scope>NUCLEOTIDE SEQUENCE [LARGE SCALE GENOMIC DNA]</scope>
    <source>
        <strain evidence="9 10">NBRC 108727</strain>
    </source>
</reference>
<dbReference type="Proteomes" id="UP000479756">
    <property type="component" value="Unassembled WGS sequence"/>
</dbReference>
<dbReference type="PANTHER" id="PTHR48111:SF1">
    <property type="entry name" value="TWO-COMPONENT RESPONSE REGULATOR ORR33"/>
    <property type="match status" value="1"/>
</dbReference>
<dbReference type="Pfam" id="PF00072">
    <property type="entry name" value="Response_reg"/>
    <property type="match status" value="1"/>
</dbReference>
<dbReference type="SMART" id="SM00448">
    <property type="entry name" value="REC"/>
    <property type="match status" value="1"/>
</dbReference>
<evidence type="ECO:0000256" key="6">
    <source>
        <dbReference type="PROSITE-ProRule" id="PRU00169"/>
    </source>
</evidence>
<keyword evidence="2" id="KW-0902">Two-component regulatory system</keyword>
<dbReference type="InterPro" id="IPR011006">
    <property type="entry name" value="CheY-like_superfamily"/>
</dbReference>
<keyword evidence="5" id="KW-0804">Transcription</keyword>
<dbReference type="GO" id="GO:0006355">
    <property type="term" value="P:regulation of DNA-templated transcription"/>
    <property type="evidence" value="ECO:0007669"/>
    <property type="project" value="TreeGrafter"/>
</dbReference>
<keyword evidence="1 6" id="KW-0597">Phosphoprotein</keyword>
<dbReference type="Gene3D" id="3.40.50.2300">
    <property type="match status" value="1"/>
</dbReference>
<dbReference type="SUPFAM" id="SSF52172">
    <property type="entry name" value="CheY-like"/>
    <property type="match status" value="1"/>
</dbReference>
<dbReference type="GO" id="GO:0000156">
    <property type="term" value="F:phosphorelay response regulator activity"/>
    <property type="evidence" value="ECO:0007669"/>
    <property type="project" value="TreeGrafter"/>
</dbReference>
<dbReference type="EMBL" id="JAAGWZ010000001">
    <property type="protein sequence ID" value="NEM90148.1"/>
    <property type="molecule type" value="Genomic_DNA"/>
</dbReference>
<dbReference type="GO" id="GO:0032993">
    <property type="term" value="C:protein-DNA complex"/>
    <property type="evidence" value="ECO:0007669"/>
    <property type="project" value="TreeGrafter"/>
</dbReference>
<proteinExistence type="predicted"/>
<keyword evidence="10" id="KW-1185">Reference proteome</keyword>
<dbReference type="CDD" id="cd17574">
    <property type="entry name" value="REC_OmpR"/>
    <property type="match status" value="1"/>
</dbReference>
<dbReference type="PANTHER" id="PTHR48111">
    <property type="entry name" value="REGULATOR OF RPOS"/>
    <property type="match status" value="1"/>
</dbReference>
<feature type="region of interest" description="Disordered" evidence="7">
    <location>
        <begin position="197"/>
        <end position="227"/>
    </location>
</feature>
<sequence length="227" mass="24349">MPSDPESRVAVVVEDDADIRNLLQTVLTQGGFEVYTASNGLDGLEAVRRHSPLVTTLDVNMPGMNGFEAARQIRAISTTYIVMLTALSEEVDTIQGLEAGADDFVTKPFRPRELRARIEAILRRPRHVLGTEAVPGGGVPHATPVYPSGVRAPELPWSHLPPPRLPEHWVAPGSEAETHQEASAPTEPAEDVVEPAAITESPATVYPLVAPPPSGQRHDGPPPVLPD</sequence>
<evidence type="ECO:0000259" key="8">
    <source>
        <dbReference type="PROSITE" id="PS50110"/>
    </source>
</evidence>
<feature type="domain" description="Response regulatory" evidence="8">
    <location>
        <begin position="9"/>
        <end position="122"/>
    </location>
</feature>
<dbReference type="GO" id="GO:0005829">
    <property type="term" value="C:cytosol"/>
    <property type="evidence" value="ECO:0007669"/>
    <property type="project" value="TreeGrafter"/>
</dbReference>
<evidence type="ECO:0000256" key="4">
    <source>
        <dbReference type="ARBA" id="ARBA00023125"/>
    </source>
</evidence>
<feature type="region of interest" description="Disordered" evidence="7">
    <location>
        <begin position="173"/>
        <end position="192"/>
    </location>
</feature>
<dbReference type="RefSeq" id="WP_163471822.1">
    <property type="nucleotide sequence ID" value="NZ_JAAGWZ010000001.1"/>
</dbReference>
<evidence type="ECO:0000313" key="9">
    <source>
        <dbReference type="EMBL" id="NEM90148.1"/>
    </source>
</evidence>
<dbReference type="InterPro" id="IPR001789">
    <property type="entry name" value="Sig_transdc_resp-reg_receiver"/>
</dbReference>
<evidence type="ECO:0000313" key="10">
    <source>
        <dbReference type="Proteomes" id="UP000479756"/>
    </source>
</evidence>
<dbReference type="AlphaFoldDB" id="A0A7C9PLM4"/>
<keyword evidence="3" id="KW-0805">Transcription regulation</keyword>
<dbReference type="InterPro" id="IPR039420">
    <property type="entry name" value="WalR-like"/>
</dbReference>
<evidence type="ECO:0000256" key="5">
    <source>
        <dbReference type="ARBA" id="ARBA00023163"/>
    </source>
</evidence>
<accession>A0A7C9PLM4</accession>
<evidence type="ECO:0000256" key="1">
    <source>
        <dbReference type="ARBA" id="ARBA00022553"/>
    </source>
</evidence>
<evidence type="ECO:0000256" key="2">
    <source>
        <dbReference type="ARBA" id="ARBA00023012"/>
    </source>
</evidence>
<feature type="modified residue" description="4-aspartylphosphate" evidence="6">
    <location>
        <position position="58"/>
    </location>
</feature>
<comment type="caution">
    <text evidence="9">The sequence shown here is derived from an EMBL/GenBank/DDBJ whole genome shotgun (WGS) entry which is preliminary data.</text>
</comment>
<evidence type="ECO:0000256" key="3">
    <source>
        <dbReference type="ARBA" id="ARBA00023015"/>
    </source>
</evidence>
<protein>
    <submittedName>
        <fullName evidence="9">Response regulator</fullName>
    </submittedName>
</protein>
<organism evidence="9 10">
    <name type="scientific">Galbitalea soli</name>
    <dbReference type="NCBI Taxonomy" id="1268042"/>
    <lineage>
        <taxon>Bacteria</taxon>
        <taxon>Bacillati</taxon>
        <taxon>Actinomycetota</taxon>
        <taxon>Actinomycetes</taxon>
        <taxon>Micrococcales</taxon>
        <taxon>Microbacteriaceae</taxon>
        <taxon>Galbitalea</taxon>
    </lineage>
</organism>